<keyword evidence="4" id="KW-0547">Nucleotide-binding</keyword>
<evidence type="ECO:0000256" key="2">
    <source>
        <dbReference type="ARBA" id="ARBA00022448"/>
    </source>
</evidence>
<dbReference type="InterPro" id="IPR039421">
    <property type="entry name" value="Type_1_exporter"/>
</dbReference>
<gene>
    <name evidence="11" type="ORF">WJX81_003007</name>
</gene>
<keyword evidence="5" id="KW-0067">ATP-binding</keyword>
<dbReference type="SUPFAM" id="SSF90123">
    <property type="entry name" value="ABC transporter transmembrane region"/>
    <property type="match status" value="1"/>
</dbReference>
<organism evidence="11 12">
    <name type="scientific">Elliptochloris bilobata</name>
    <dbReference type="NCBI Taxonomy" id="381761"/>
    <lineage>
        <taxon>Eukaryota</taxon>
        <taxon>Viridiplantae</taxon>
        <taxon>Chlorophyta</taxon>
        <taxon>core chlorophytes</taxon>
        <taxon>Trebouxiophyceae</taxon>
        <taxon>Trebouxiophyceae incertae sedis</taxon>
        <taxon>Elliptochloris clade</taxon>
        <taxon>Elliptochloris</taxon>
    </lineage>
</organism>
<dbReference type="Pfam" id="PF00664">
    <property type="entry name" value="ABC_membrane"/>
    <property type="match status" value="1"/>
</dbReference>
<dbReference type="InterPro" id="IPR011527">
    <property type="entry name" value="ABC1_TM_dom"/>
</dbReference>
<dbReference type="Gene3D" id="1.20.1560.10">
    <property type="entry name" value="ABC transporter type 1, transmembrane domain"/>
    <property type="match status" value="1"/>
</dbReference>
<keyword evidence="3 8" id="KW-0812">Transmembrane</keyword>
<dbReference type="GO" id="GO:0016887">
    <property type="term" value="F:ATP hydrolysis activity"/>
    <property type="evidence" value="ECO:0007669"/>
    <property type="project" value="InterPro"/>
</dbReference>
<dbReference type="InterPro" id="IPR027417">
    <property type="entry name" value="P-loop_NTPase"/>
</dbReference>
<dbReference type="GO" id="GO:0015421">
    <property type="term" value="F:ABC-type oligopeptide transporter activity"/>
    <property type="evidence" value="ECO:0007669"/>
    <property type="project" value="TreeGrafter"/>
</dbReference>
<evidence type="ECO:0000256" key="1">
    <source>
        <dbReference type="ARBA" id="ARBA00004448"/>
    </source>
</evidence>
<evidence type="ECO:0000256" key="6">
    <source>
        <dbReference type="ARBA" id="ARBA00022989"/>
    </source>
</evidence>
<dbReference type="PROSITE" id="PS00211">
    <property type="entry name" value="ABC_TRANSPORTER_1"/>
    <property type="match status" value="1"/>
</dbReference>
<keyword evidence="6 8" id="KW-1133">Transmembrane helix</keyword>
<name>A0AAW1S1E3_9CHLO</name>
<evidence type="ECO:0000256" key="8">
    <source>
        <dbReference type="SAM" id="Phobius"/>
    </source>
</evidence>
<dbReference type="PROSITE" id="PS50893">
    <property type="entry name" value="ABC_TRANSPORTER_2"/>
    <property type="match status" value="1"/>
</dbReference>
<dbReference type="FunFam" id="3.40.50.300:FF:000403">
    <property type="entry name" value="ATP-binding cassette sub-family B member 8, mitochondrial"/>
    <property type="match status" value="1"/>
</dbReference>
<dbReference type="PROSITE" id="PS50929">
    <property type="entry name" value="ABC_TM1F"/>
    <property type="match status" value="1"/>
</dbReference>
<dbReference type="Pfam" id="PF00005">
    <property type="entry name" value="ABC_tran"/>
    <property type="match status" value="1"/>
</dbReference>
<evidence type="ECO:0000313" key="11">
    <source>
        <dbReference type="EMBL" id="KAK9839647.1"/>
    </source>
</evidence>
<dbReference type="InterPro" id="IPR036640">
    <property type="entry name" value="ABC1_TM_sf"/>
</dbReference>
<dbReference type="Gene3D" id="3.40.50.300">
    <property type="entry name" value="P-loop containing nucleotide triphosphate hydrolases"/>
    <property type="match status" value="1"/>
</dbReference>
<feature type="domain" description="ABC transporter" evidence="9">
    <location>
        <begin position="384"/>
        <end position="621"/>
    </location>
</feature>
<dbReference type="GO" id="GO:0005743">
    <property type="term" value="C:mitochondrial inner membrane"/>
    <property type="evidence" value="ECO:0007669"/>
    <property type="project" value="UniProtKB-SubCell"/>
</dbReference>
<dbReference type="PANTHER" id="PTHR43394:SF7">
    <property type="entry name" value="ABC TRANSPORTER B FAMILY MEMBER 28"/>
    <property type="match status" value="1"/>
</dbReference>
<evidence type="ECO:0000256" key="7">
    <source>
        <dbReference type="ARBA" id="ARBA00023136"/>
    </source>
</evidence>
<dbReference type="Proteomes" id="UP001445335">
    <property type="component" value="Unassembled WGS sequence"/>
</dbReference>
<evidence type="ECO:0000313" key="12">
    <source>
        <dbReference type="Proteomes" id="UP001445335"/>
    </source>
</evidence>
<dbReference type="GO" id="GO:0005524">
    <property type="term" value="F:ATP binding"/>
    <property type="evidence" value="ECO:0007669"/>
    <property type="project" value="UniProtKB-KW"/>
</dbReference>
<dbReference type="SUPFAM" id="SSF52540">
    <property type="entry name" value="P-loop containing nucleoside triphosphate hydrolases"/>
    <property type="match status" value="1"/>
</dbReference>
<dbReference type="GO" id="GO:0090374">
    <property type="term" value="P:oligopeptide export from mitochondrion"/>
    <property type="evidence" value="ECO:0007669"/>
    <property type="project" value="TreeGrafter"/>
</dbReference>
<evidence type="ECO:0000256" key="5">
    <source>
        <dbReference type="ARBA" id="ARBA00022840"/>
    </source>
</evidence>
<dbReference type="InterPro" id="IPR003593">
    <property type="entry name" value="AAA+_ATPase"/>
</dbReference>
<keyword evidence="2" id="KW-0813">Transport</keyword>
<evidence type="ECO:0000259" key="9">
    <source>
        <dbReference type="PROSITE" id="PS50893"/>
    </source>
</evidence>
<evidence type="ECO:0000256" key="3">
    <source>
        <dbReference type="ARBA" id="ARBA00022692"/>
    </source>
</evidence>
<dbReference type="InterPro" id="IPR003439">
    <property type="entry name" value="ABC_transporter-like_ATP-bd"/>
</dbReference>
<dbReference type="SMART" id="SM00382">
    <property type="entry name" value="AAA"/>
    <property type="match status" value="1"/>
</dbReference>
<dbReference type="InterPro" id="IPR017871">
    <property type="entry name" value="ABC_transporter-like_CS"/>
</dbReference>
<feature type="transmembrane region" description="Helical" evidence="8">
    <location>
        <begin position="36"/>
        <end position="61"/>
    </location>
</feature>
<keyword evidence="7 8" id="KW-0472">Membrane</keyword>
<dbReference type="EMBL" id="JALJOU010000015">
    <property type="protein sequence ID" value="KAK9839647.1"/>
    <property type="molecule type" value="Genomic_DNA"/>
</dbReference>
<feature type="domain" description="ABC transmembrane type-1" evidence="10">
    <location>
        <begin position="37"/>
        <end position="321"/>
    </location>
</feature>
<dbReference type="PANTHER" id="PTHR43394">
    <property type="entry name" value="ATP-DEPENDENT PERMEASE MDL1, MITOCHONDRIAL"/>
    <property type="match status" value="1"/>
</dbReference>
<evidence type="ECO:0000259" key="10">
    <source>
        <dbReference type="PROSITE" id="PS50929"/>
    </source>
</evidence>
<dbReference type="AlphaFoldDB" id="A0AAW1S1E3"/>
<reference evidence="11 12" key="1">
    <citation type="journal article" date="2024" name="Nat. Commun.">
        <title>Phylogenomics reveals the evolutionary origins of lichenization in chlorophyte algae.</title>
        <authorList>
            <person name="Puginier C."/>
            <person name="Libourel C."/>
            <person name="Otte J."/>
            <person name="Skaloud P."/>
            <person name="Haon M."/>
            <person name="Grisel S."/>
            <person name="Petersen M."/>
            <person name="Berrin J.G."/>
            <person name="Delaux P.M."/>
            <person name="Dal Grande F."/>
            <person name="Keller J."/>
        </authorList>
    </citation>
    <scope>NUCLEOTIDE SEQUENCE [LARGE SCALE GENOMIC DNA]</scope>
    <source>
        <strain evidence="11 12">SAG 245.80</strain>
    </source>
</reference>
<comment type="caution">
    <text evidence="11">The sequence shown here is derived from an EMBL/GenBank/DDBJ whole genome shotgun (WGS) entry which is preliminary data.</text>
</comment>
<feature type="transmembrane region" description="Helical" evidence="8">
    <location>
        <begin position="73"/>
        <end position="95"/>
    </location>
</feature>
<sequence>MPAQEAEEHGRRRPAPRGPLDDKFIWSLVLQQKRHLFIAGAALVFCTACNLASPVMTGLLFETLVGRQPLERYPRLLALLAAMYIAEPLMTRVYIRNACAAGEKVLACLRMELFRTLLMERIEFFDRHAAAELAGLLSVELDTVRAFVFGNVSRDRGARAALEATGAVAVLFVLSWRLGPVLAAVIVATAATAALYKRQTKEVERSNAAALGNMVGVASQAFAAITTVRSFAGEGLERERFGEYVAQSYQSGLGFARAKATLESLNRGAVHASLLALYGLGGWLVAKGLMPIRVLLSAIGFTFSLVFATQGCVQTFSEARRVLVCVRRIQATLAEAPPDPTMAAALPPGAWWETANRGGAAGPPEPYGPHAGDAAVAAARRGNLEIRGLCFAYPLRPNVPVLKGLDLTLRKGTVTALVGHSGAGKSTVAALLSRFYEPQAGSIWLGGQPASAFTRGEWARAVALVSQEPVLFSGTIADNIGYGRYGTCSQAEIEAAARAANAAEFIERLPEGYATLVGDRGALLSGGQRQRIAIARALLKDSPILILDEATSALDSRSERLVQAAISTLMRGRTVLVIAHRLSTVQAAEKIVVLEDGRVAEVGTHAQLVERRGLYAELVSSQSLSLSAV</sequence>
<protein>
    <submittedName>
        <fullName evidence="11">Uncharacterized protein</fullName>
    </submittedName>
</protein>
<keyword evidence="12" id="KW-1185">Reference proteome</keyword>
<proteinExistence type="predicted"/>
<accession>A0AAW1S1E3</accession>
<comment type="subcellular location">
    <subcellularLocation>
        <location evidence="1">Mitochondrion inner membrane</location>
        <topology evidence="1">Multi-pass membrane protein</topology>
    </subcellularLocation>
</comment>
<evidence type="ECO:0000256" key="4">
    <source>
        <dbReference type="ARBA" id="ARBA00022741"/>
    </source>
</evidence>